<evidence type="ECO:0008006" key="2">
    <source>
        <dbReference type="Google" id="ProtNLM"/>
    </source>
</evidence>
<dbReference type="EMBL" id="UINC01137490">
    <property type="protein sequence ID" value="SVD22860.1"/>
    <property type="molecule type" value="Genomic_DNA"/>
</dbReference>
<dbReference type="InterPro" id="IPR023214">
    <property type="entry name" value="HAD_sf"/>
</dbReference>
<dbReference type="Gene3D" id="3.40.50.1000">
    <property type="entry name" value="HAD superfamily/HAD-like"/>
    <property type="match status" value="1"/>
</dbReference>
<dbReference type="InterPro" id="IPR036412">
    <property type="entry name" value="HAD-like_sf"/>
</dbReference>
<protein>
    <recommendedName>
        <fullName evidence="2">HAD family hydrolase</fullName>
    </recommendedName>
</protein>
<dbReference type="SUPFAM" id="SSF56784">
    <property type="entry name" value="HAD-like"/>
    <property type="match status" value="1"/>
</dbReference>
<reference evidence="1" key="1">
    <citation type="submission" date="2018-05" db="EMBL/GenBank/DDBJ databases">
        <authorList>
            <person name="Lanie J.A."/>
            <person name="Ng W.-L."/>
            <person name="Kazmierczak K.M."/>
            <person name="Andrzejewski T.M."/>
            <person name="Davidsen T.M."/>
            <person name="Wayne K.J."/>
            <person name="Tettelin H."/>
            <person name="Glass J.I."/>
            <person name="Rusch D."/>
            <person name="Podicherti R."/>
            <person name="Tsui H.-C.T."/>
            <person name="Winkler M.E."/>
        </authorList>
    </citation>
    <scope>NUCLEOTIDE SEQUENCE</scope>
</reference>
<dbReference type="InterPro" id="IPR023198">
    <property type="entry name" value="PGP-like_dom2"/>
</dbReference>
<feature type="non-terminal residue" evidence="1">
    <location>
        <position position="125"/>
    </location>
</feature>
<dbReference type="Pfam" id="PF13419">
    <property type="entry name" value="HAD_2"/>
    <property type="match status" value="1"/>
</dbReference>
<name>A0A382TLB9_9ZZZZ</name>
<dbReference type="AlphaFoldDB" id="A0A382TLB9"/>
<accession>A0A382TLB9</accession>
<sequence>MIKAIIFDFDGLILDTETPIFRSWQEVYLQYGCELNLEAWSPNLGTEDIFDPAVHLEGILGQSLDKSAIRNGRKPREETLIEAESILPGVETYIAGAKRLNVKLAVASNSDRNWVIGHLERLGLM</sequence>
<proteinExistence type="predicted"/>
<dbReference type="InterPro" id="IPR041492">
    <property type="entry name" value="HAD_2"/>
</dbReference>
<gene>
    <name evidence="1" type="ORF">METZ01_LOCUS375714</name>
</gene>
<evidence type="ECO:0000313" key="1">
    <source>
        <dbReference type="EMBL" id="SVD22860.1"/>
    </source>
</evidence>
<dbReference type="PANTHER" id="PTHR18901">
    <property type="entry name" value="2-DEOXYGLUCOSE-6-PHOSPHATE PHOSPHATASE 2"/>
    <property type="match status" value="1"/>
</dbReference>
<dbReference type="PANTHER" id="PTHR18901:SF38">
    <property type="entry name" value="PSEUDOURIDINE-5'-PHOSPHATASE"/>
    <property type="match status" value="1"/>
</dbReference>
<organism evidence="1">
    <name type="scientific">marine metagenome</name>
    <dbReference type="NCBI Taxonomy" id="408172"/>
    <lineage>
        <taxon>unclassified sequences</taxon>
        <taxon>metagenomes</taxon>
        <taxon>ecological metagenomes</taxon>
    </lineage>
</organism>
<dbReference type="Gene3D" id="1.10.150.240">
    <property type="entry name" value="Putative phosphatase, domain 2"/>
    <property type="match status" value="1"/>
</dbReference>